<feature type="domain" description="EamA" evidence="7">
    <location>
        <begin position="15"/>
        <end position="144"/>
    </location>
</feature>
<evidence type="ECO:0000313" key="9">
    <source>
        <dbReference type="Proteomes" id="UP000641137"/>
    </source>
</evidence>
<comment type="similarity">
    <text evidence="2">Belongs to the EamA transporter family.</text>
</comment>
<evidence type="ECO:0000256" key="2">
    <source>
        <dbReference type="ARBA" id="ARBA00007362"/>
    </source>
</evidence>
<dbReference type="InterPro" id="IPR000620">
    <property type="entry name" value="EamA_dom"/>
</dbReference>
<keyword evidence="4 6" id="KW-1133">Transmembrane helix</keyword>
<feature type="domain" description="EamA" evidence="7">
    <location>
        <begin position="157"/>
        <end position="291"/>
    </location>
</feature>
<evidence type="ECO:0000256" key="6">
    <source>
        <dbReference type="SAM" id="Phobius"/>
    </source>
</evidence>
<feature type="transmembrane region" description="Helical" evidence="6">
    <location>
        <begin position="186"/>
        <end position="209"/>
    </location>
</feature>
<feature type="transmembrane region" description="Helical" evidence="6">
    <location>
        <begin position="36"/>
        <end position="61"/>
    </location>
</feature>
<evidence type="ECO:0000313" key="8">
    <source>
        <dbReference type="EMBL" id="GHC64197.1"/>
    </source>
</evidence>
<evidence type="ECO:0000256" key="4">
    <source>
        <dbReference type="ARBA" id="ARBA00022989"/>
    </source>
</evidence>
<feature type="transmembrane region" description="Helical" evidence="6">
    <location>
        <begin position="221"/>
        <end position="239"/>
    </location>
</feature>
<keyword evidence="9" id="KW-1185">Reference proteome</keyword>
<dbReference type="AlphaFoldDB" id="A0A8J3GG97"/>
<reference evidence="8" key="2">
    <citation type="submission" date="2020-09" db="EMBL/GenBank/DDBJ databases">
        <authorList>
            <person name="Sun Q."/>
            <person name="Kim S."/>
        </authorList>
    </citation>
    <scope>NUCLEOTIDE SEQUENCE</scope>
    <source>
        <strain evidence="8">KCTC 42097</strain>
    </source>
</reference>
<feature type="transmembrane region" description="Helical" evidence="6">
    <location>
        <begin position="276"/>
        <end position="298"/>
    </location>
</feature>
<evidence type="ECO:0000256" key="1">
    <source>
        <dbReference type="ARBA" id="ARBA00004141"/>
    </source>
</evidence>
<protein>
    <recommendedName>
        <fullName evidence="7">EamA domain-containing protein</fullName>
    </recommendedName>
</protein>
<gene>
    <name evidence="8" type="ORF">GCM10010136_06020</name>
</gene>
<evidence type="ECO:0000256" key="3">
    <source>
        <dbReference type="ARBA" id="ARBA00022692"/>
    </source>
</evidence>
<dbReference type="RefSeq" id="WP_189487809.1">
    <property type="nucleotide sequence ID" value="NZ_BMZO01000002.1"/>
</dbReference>
<dbReference type="EMBL" id="BMZO01000002">
    <property type="protein sequence ID" value="GHC64197.1"/>
    <property type="molecule type" value="Genomic_DNA"/>
</dbReference>
<dbReference type="Pfam" id="PF00892">
    <property type="entry name" value="EamA"/>
    <property type="match status" value="2"/>
</dbReference>
<feature type="transmembrane region" description="Helical" evidence="6">
    <location>
        <begin position="73"/>
        <end position="94"/>
    </location>
</feature>
<keyword evidence="3 6" id="KW-0812">Transmembrane</keyword>
<reference evidence="8" key="1">
    <citation type="journal article" date="2014" name="Int. J. Syst. Evol. Microbiol.">
        <title>Complete genome sequence of Corynebacterium casei LMG S-19264T (=DSM 44701T), isolated from a smear-ripened cheese.</title>
        <authorList>
            <consortium name="US DOE Joint Genome Institute (JGI-PGF)"/>
            <person name="Walter F."/>
            <person name="Albersmeier A."/>
            <person name="Kalinowski J."/>
            <person name="Ruckert C."/>
        </authorList>
    </citation>
    <scope>NUCLEOTIDE SEQUENCE</scope>
    <source>
        <strain evidence="8">KCTC 42097</strain>
    </source>
</reference>
<dbReference type="InterPro" id="IPR050638">
    <property type="entry name" value="AA-Vitamin_Transporters"/>
</dbReference>
<dbReference type="InterPro" id="IPR037185">
    <property type="entry name" value="EmrE-like"/>
</dbReference>
<feature type="transmembrane region" description="Helical" evidence="6">
    <location>
        <begin position="127"/>
        <end position="144"/>
    </location>
</feature>
<keyword evidence="5 6" id="KW-0472">Membrane</keyword>
<comment type="subcellular location">
    <subcellularLocation>
        <location evidence="1">Membrane</location>
        <topology evidence="1">Multi-pass membrane protein</topology>
    </subcellularLocation>
</comment>
<dbReference type="SUPFAM" id="SSF103481">
    <property type="entry name" value="Multidrug resistance efflux transporter EmrE"/>
    <property type="match status" value="2"/>
</dbReference>
<dbReference type="PANTHER" id="PTHR32322">
    <property type="entry name" value="INNER MEMBRANE TRANSPORTER"/>
    <property type="match status" value="1"/>
</dbReference>
<comment type="caution">
    <text evidence="8">The sequence shown here is derived from an EMBL/GenBank/DDBJ whole genome shotgun (WGS) entry which is preliminary data.</text>
</comment>
<sequence>MTDRVAHTGASAPTLAAIFCFSAGPVGFAVQKYLAISLSPVVVIAVQMTIGAIILWTIAFMRTTQAVPLKTKLKAVGVGALHPGIFMIIFTTASRQMDGVTANLLAALMPAIVGFLARIFLAEPLKLSTLAGMAVSFAGLVLVISERKMTGESTLYGFLLAALGFSFAAAGQIAGRALHTRVQVPWQVVATMQVSGAAGIAWLSVFAIGAQLDLAAIASEWIAFSYIGAVVMAAGYAAYNFALSRLPILQLGLLAAIGPAVGAISAAIIFDSPMGLPTMAGILVIVTGTALPSLLGFARHRQSVAHGRKP</sequence>
<evidence type="ECO:0000256" key="5">
    <source>
        <dbReference type="ARBA" id="ARBA00023136"/>
    </source>
</evidence>
<evidence type="ECO:0000259" key="7">
    <source>
        <dbReference type="Pfam" id="PF00892"/>
    </source>
</evidence>
<feature type="transmembrane region" description="Helical" evidence="6">
    <location>
        <begin position="156"/>
        <end position="174"/>
    </location>
</feature>
<feature type="transmembrane region" description="Helical" evidence="6">
    <location>
        <begin position="12"/>
        <end position="30"/>
    </location>
</feature>
<feature type="transmembrane region" description="Helical" evidence="6">
    <location>
        <begin position="100"/>
        <end position="120"/>
    </location>
</feature>
<feature type="transmembrane region" description="Helical" evidence="6">
    <location>
        <begin position="251"/>
        <end position="270"/>
    </location>
</feature>
<dbReference type="GO" id="GO:0016020">
    <property type="term" value="C:membrane"/>
    <property type="evidence" value="ECO:0007669"/>
    <property type="project" value="UniProtKB-SubCell"/>
</dbReference>
<organism evidence="8 9">
    <name type="scientific">Limoniibacter endophyticus</name>
    <dbReference type="NCBI Taxonomy" id="1565040"/>
    <lineage>
        <taxon>Bacteria</taxon>
        <taxon>Pseudomonadati</taxon>
        <taxon>Pseudomonadota</taxon>
        <taxon>Alphaproteobacteria</taxon>
        <taxon>Hyphomicrobiales</taxon>
        <taxon>Bartonellaceae</taxon>
        <taxon>Limoniibacter</taxon>
    </lineage>
</organism>
<proteinExistence type="inferred from homology"/>
<name>A0A8J3GG97_9HYPH</name>
<accession>A0A8J3GG97</accession>
<dbReference type="Proteomes" id="UP000641137">
    <property type="component" value="Unassembled WGS sequence"/>
</dbReference>
<dbReference type="PANTHER" id="PTHR32322:SF2">
    <property type="entry name" value="EAMA DOMAIN-CONTAINING PROTEIN"/>
    <property type="match status" value="1"/>
</dbReference>